<dbReference type="AlphaFoldDB" id="Z9JJY1"/>
<gene>
    <name evidence="1" type="ORF">AF72_07400</name>
</gene>
<name>Z9JJY1_9GAMM</name>
<proteinExistence type="predicted"/>
<dbReference type="STRING" id="1444770.AF72_07400"/>
<dbReference type="EMBL" id="JDSQ01000010">
    <property type="protein sequence ID" value="EWS78136.1"/>
    <property type="molecule type" value="Genomic_DNA"/>
</dbReference>
<dbReference type="PATRIC" id="fig|1444770.3.peg.1761"/>
<dbReference type="Proteomes" id="UP000020406">
    <property type="component" value="Unassembled WGS sequence"/>
</dbReference>
<accession>Z9JJY1</accession>
<organism evidence="1 2">
    <name type="scientific">Xylella taiwanensis</name>
    <dbReference type="NCBI Taxonomy" id="1444770"/>
    <lineage>
        <taxon>Bacteria</taxon>
        <taxon>Pseudomonadati</taxon>
        <taxon>Pseudomonadota</taxon>
        <taxon>Gammaproteobacteria</taxon>
        <taxon>Lysobacterales</taxon>
        <taxon>Lysobacteraceae</taxon>
        <taxon>Xylella</taxon>
    </lineage>
</organism>
<sequence>MLEGGRSRLLMPVVSQTLRACLKHTFGAALLRFCMRNMHIKRTDN</sequence>
<evidence type="ECO:0000313" key="1">
    <source>
        <dbReference type="EMBL" id="EWS78136.1"/>
    </source>
</evidence>
<reference evidence="1 2" key="1">
    <citation type="journal article" date="2014" name="Genome Announc.">
        <title>Draft Genome Sequence of Xylella fastidiosa Pear Leaf Scorch Strain in Taiwan.</title>
        <authorList>
            <person name="Su C.C."/>
            <person name="Deng W.L."/>
            <person name="Jan F.J."/>
            <person name="Chang C.J."/>
            <person name="Huang H."/>
            <person name="Chen J."/>
        </authorList>
    </citation>
    <scope>NUCLEOTIDE SEQUENCE [LARGE SCALE GENOMIC DNA]</scope>
    <source>
        <strain evidence="1 2">PLS229</strain>
    </source>
</reference>
<protein>
    <submittedName>
        <fullName evidence="1">Uncharacterized protein</fullName>
    </submittedName>
</protein>
<evidence type="ECO:0000313" key="2">
    <source>
        <dbReference type="Proteomes" id="UP000020406"/>
    </source>
</evidence>
<comment type="caution">
    <text evidence="1">The sequence shown here is derived from an EMBL/GenBank/DDBJ whole genome shotgun (WGS) entry which is preliminary data.</text>
</comment>